<dbReference type="Proteomes" id="UP000257109">
    <property type="component" value="Unassembled WGS sequence"/>
</dbReference>
<protein>
    <submittedName>
        <fullName evidence="2">Uncharacterized protein</fullName>
    </submittedName>
</protein>
<name>A0A371H4N0_MUCPR</name>
<dbReference type="AlphaFoldDB" id="A0A371H4N0"/>
<proteinExistence type="predicted"/>
<organism evidence="2 3">
    <name type="scientific">Mucuna pruriens</name>
    <name type="common">Velvet bean</name>
    <name type="synonym">Dolichos pruriens</name>
    <dbReference type="NCBI Taxonomy" id="157652"/>
    <lineage>
        <taxon>Eukaryota</taxon>
        <taxon>Viridiplantae</taxon>
        <taxon>Streptophyta</taxon>
        <taxon>Embryophyta</taxon>
        <taxon>Tracheophyta</taxon>
        <taxon>Spermatophyta</taxon>
        <taxon>Magnoliopsida</taxon>
        <taxon>eudicotyledons</taxon>
        <taxon>Gunneridae</taxon>
        <taxon>Pentapetalae</taxon>
        <taxon>rosids</taxon>
        <taxon>fabids</taxon>
        <taxon>Fabales</taxon>
        <taxon>Fabaceae</taxon>
        <taxon>Papilionoideae</taxon>
        <taxon>50 kb inversion clade</taxon>
        <taxon>NPAAA clade</taxon>
        <taxon>indigoferoid/millettioid clade</taxon>
        <taxon>Phaseoleae</taxon>
        <taxon>Mucuna</taxon>
    </lineage>
</organism>
<evidence type="ECO:0000313" key="2">
    <source>
        <dbReference type="EMBL" id="RDX97751.1"/>
    </source>
</evidence>
<keyword evidence="3" id="KW-1185">Reference proteome</keyword>
<feature type="non-terminal residue" evidence="2">
    <location>
        <position position="1"/>
    </location>
</feature>
<accession>A0A371H4N0</accession>
<feature type="region of interest" description="Disordered" evidence="1">
    <location>
        <begin position="26"/>
        <end position="48"/>
    </location>
</feature>
<gene>
    <name evidence="2" type="ORF">CR513_19444</name>
</gene>
<evidence type="ECO:0000256" key="1">
    <source>
        <dbReference type="SAM" id="MobiDB-lite"/>
    </source>
</evidence>
<reference evidence="2" key="1">
    <citation type="submission" date="2018-05" db="EMBL/GenBank/DDBJ databases">
        <title>Draft genome of Mucuna pruriens seed.</title>
        <authorList>
            <person name="Nnadi N.E."/>
            <person name="Vos R."/>
            <person name="Hasami M.H."/>
            <person name="Devisetty U.K."/>
            <person name="Aguiy J.C."/>
        </authorList>
    </citation>
    <scope>NUCLEOTIDE SEQUENCE [LARGE SCALE GENOMIC DNA]</scope>
    <source>
        <strain evidence="2">JCA_2017</strain>
    </source>
</reference>
<sequence>MGTQNCILDSIRDVSLSDHLYQAMQPSLRPGRQSKKAPATRTGGASLGSIRELPNLQVKGQEFKVGQKVLLVNSHLKLIVVELKDENIDNTFQVNGHQIELFYEGLTPIVGEMESISLMEPGSLDGTP</sequence>
<dbReference type="EMBL" id="QJKJ01003579">
    <property type="protein sequence ID" value="RDX97751.1"/>
    <property type="molecule type" value="Genomic_DNA"/>
</dbReference>
<comment type="caution">
    <text evidence="2">The sequence shown here is derived from an EMBL/GenBank/DDBJ whole genome shotgun (WGS) entry which is preliminary data.</text>
</comment>
<dbReference type="OrthoDB" id="1592968at2759"/>
<evidence type="ECO:0000313" key="3">
    <source>
        <dbReference type="Proteomes" id="UP000257109"/>
    </source>
</evidence>